<keyword evidence="3 6" id="KW-0521">NADP</keyword>
<keyword evidence="4 6" id="KW-0520">NAD</keyword>
<feature type="binding site" evidence="6">
    <location>
        <position position="143"/>
    </location>
    <ligand>
        <name>NAD(+)</name>
        <dbReference type="ChEBI" id="CHEBI:57540"/>
    </ligand>
</feature>
<feature type="binding site" evidence="6">
    <location>
        <begin position="57"/>
        <end position="58"/>
    </location>
    <ligand>
        <name>NAD(+)</name>
        <dbReference type="ChEBI" id="CHEBI:57540"/>
    </ligand>
</feature>
<comment type="caution">
    <text evidence="7">The sequence shown here is derived from an EMBL/GenBank/DDBJ whole genome shotgun (WGS) entry which is preliminary data.</text>
</comment>
<dbReference type="GO" id="GO:0003951">
    <property type="term" value="F:NAD+ kinase activity"/>
    <property type="evidence" value="ECO:0007669"/>
    <property type="project" value="UniProtKB-UniRule"/>
</dbReference>
<dbReference type="Gene3D" id="2.60.200.30">
    <property type="entry name" value="Probable inorganic polyphosphate/atp-NAD kinase, domain 2"/>
    <property type="match status" value="1"/>
</dbReference>
<evidence type="ECO:0000313" key="8">
    <source>
        <dbReference type="Proteomes" id="UP000824250"/>
    </source>
</evidence>
<evidence type="ECO:0000256" key="3">
    <source>
        <dbReference type="ARBA" id="ARBA00022857"/>
    </source>
</evidence>
<dbReference type="Pfam" id="PF20143">
    <property type="entry name" value="NAD_kinase_C"/>
    <property type="match status" value="1"/>
</dbReference>
<feature type="binding site" evidence="6">
    <location>
        <begin position="173"/>
        <end position="178"/>
    </location>
    <ligand>
        <name>NAD(+)</name>
        <dbReference type="ChEBI" id="CHEBI:57540"/>
    </ligand>
</feature>
<dbReference type="PANTHER" id="PTHR20275">
    <property type="entry name" value="NAD KINASE"/>
    <property type="match status" value="1"/>
</dbReference>
<keyword evidence="1 6" id="KW-0808">Transferase</keyword>
<sequence>MKHFFIVVNEDKESAGVLGEQIRDSLKRRGCRAELSDELPAGGVPEETECVITLGGDGTLIRAARNLNGKQIPMVGINLGGLGYLTQLGRSGNVEELLDALCMDRFTVQDRMMLKGTVYQNGKKVTESVALNDIVVSREGKLRVLKLRIYVDGQFLNEYSADGMIVATPTGSTAYNLSAGGPIAQPDGQLMILTPVCPHTLTSRTIVFGPESRIRIEIPKESGAGQMAAFDGDLIVGLSGGDYLEVERAETVTRVIRLDNRSFLDILKNKMYEA</sequence>
<feature type="binding site" evidence="6">
    <location>
        <position position="162"/>
    </location>
    <ligand>
        <name>NAD(+)</name>
        <dbReference type="ChEBI" id="CHEBI:57540"/>
    </ligand>
</feature>
<comment type="function">
    <text evidence="6">Involved in the regulation of the intracellular balance of NAD and NADP, and is a key enzyme in the biosynthesis of NADP. Catalyzes specifically the phosphorylation on 2'-hydroxyl of the adenosine moiety of NAD to yield NADP.</text>
</comment>
<dbReference type="Proteomes" id="UP000824250">
    <property type="component" value="Unassembled WGS sequence"/>
</dbReference>
<dbReference type="Pfam" id="PF01513">
    <property type="entry name" value="NAD_kinase"/>
    <property type="match status" value="1"/>
</dbReference>
<keyword evidence="6" id="KW-0963">Cytoplasm</keyword>
<dbReference type="GO" id="GO:0005524">
    <property type="term" value="F:ATP binding"/>
    <property type="evidence" value="ECO:0007669"/>
    <property type="project" value="UniProtKB-KW"/>
</dbReference>
<dbReference type="HAMAP" id="MF_00361">
    <property type="entry name" value="NAD_kinase"/>
    <property type="match status" value="1"/>
</dbReference>
<dbReference type="AlphaFoldDB" id="A0A9D1D584"/>
<dbReference type="GO" id="GO:0046872">
    <property type="term" value="F:metal ion binding"/>
    <property type="evidence" value="ECO:0007669"/>
    <property type="project" value="UniProtKB-UniRule"/>
</dbReference>
<proteinExistence type="inferred from homology"/>
<comment type="similarity">
    <text evidence="6">Belongs to the NAD kinase family.</text>
</comment>
<dbReference type="GO" id="GO:0006741">
    <property type="term" value="P:NADP+ biosynthetic process"/>
    <property type="evidence" value="ECO:0007669"/>
    <property type="project" value="UniProtKB-UniRule"/>
</dbReference>
<dbReference type="EMBL" id="DVGC01000045">
    <property type="protein sequence ID" value="HIR05926.1"/>
    <property type="molecule type" value="Genomic_DNA"/>
</dbReference>
<evidence type="ECO:0000313" key="7">
    <source>
        <dbReference type="EMBL" id="HIR05926.1"/>
    </source>
</evidence>
<dbReference type="GO" id="GO:0019674">
    <property type="term" value="P:NAD+ metabolic process"/>
    <property type="evidence" value="ECO:0007669"/>
    <property type="project" value="InterPro"/>
</dbReference>
<comment type="subcellular location">
    <subcellularLocation>
        <location evidence="6">Cytoplasm</location>
    </subcellularLocation>
</comment>
<keyword evidence="6" id="KW-0067">ATP-binding</keyword>
<dbReference type="InterPro" id="IPR017437">
    <property type="entry name" value="ATP-NAD_kinase_PpnK-typ_C"/>
</dbReference>
<dbReference type="InterPro" id="IPR017438">
    <property type="entry name" value="ATP-NAD_kinase_N"/>
</dbReference>
<dbReference type="InterPro" id="IPR002504">
    <property type="entry name" value="NADK"/>
</dbReference>
<evidence type="ECO:0000256" key="4">
    <source>
        <dbReference type="ARBA" id="ARBA00023027"/>
    </source>
</evidence>
<evidence type="ECO:0000256" key="5">
    <source>
        <dbReference type="ARBA" id="ARBA00047925"/>
    </source>
</evidence>
<evidence type="ECO:0000256" key="6">
    <source>
        <dbReference type="HAMAP-Rule" id="MF_00361"/>
    </source>
</evidence>
<protein>
    <recommendedName>
        <fullName evidence="6">NAD kinase</fullName>
        <ecNumber evidence="6">2.7.1.23</ecNumber>
    </recommendedName>
    <alternativeName>
        <fullName evidence="6">ATP-dependent NAD kinase</fullName>
    </alternativeName>
</protein>
<evidence type="ECO:0000256" key="1">
    <source>
        <dbReference type="ARBA" id="ARBA00022679"/>
    </source>
</evidence>
<dbReference type="PANTHER" id="PTHR20275:SF0">
    <property type="entry name" value="NAD KINASE"/>
    <property type="match status" value="1"/>
</dbReference>
<accession>A0A9D1D584</accession>
<dbReference type="InterPro" id="IPR016064">
    <property type="entry name" value="NAD/diacylglycerol_kinase_sf"/>
</dbReference>
<feature type="binding site" evidence="6">
    <location>
        <position position="62"/>
    </location>
    <ligand>
        <name>NAD(+)</name>
        <dbReference type="ChEBI" id="CHEBI:57540"/>
    </ligand>
</feature>
<comment type="catalytic activity">
    <reaction evidence="5 6">
        <text>NAD(+) + ATP = ADP + NADP(+) + H(+)</text>
        <dbReference type="Rhea" id="RHEA:18629"/>
        <dbReference type="ChEBI" id="CHEBI:15378"/>
        <dbReference type="ChEBI" id="CHEBI:30616"/>
        <dbReference type="ChEBI" id="CHEBI:57540"/>
        <dbReference type="ChEBI" id="CHEBI:58349"/>
        <dbReference type="ChEBI" id="CHEBI:456216"/>
        <dbReference type="EC" id="2.7.1.23"/>
    </reaction>
</comment>
<feature type="binding site" evidence="6">
    <location>
        <begin position="132"/>
        <end position="133"/>
    </location>
    <ligand>
        <name>NAD(+)</name>
        <dbReference type="ChEBI" id="CHEBI:57540"/>
    </ligand>
</feature>
<dbReference type="GO" id="GO:0051287">
    <property type="term" value="F:NAD binding"/>
    <property type="evidence" value="ECO:0007669"/>
    <property type="project" value="UniProtKB-ARBA"/>
</dbReference>
<keyword evidence="2 6" id="KW-0418">Kinase</keyword>
<dbReference type="SUPFAM" id="SSF111331">
    <property type="entry name" value="NAD kinase/diacylglycerol kinase-like"/>
    <property type="match status" value="1"/>
</dbReference>
<keyword evidence="6" id="KW-0547">Nucleotide-binding</keyword>
<reference evidence="7" key="2">
    <citation type="journal article" date="2021" name="PeerJ">
        <title>Extensive microbial diversity within the chicken gut microbiome revealed by metagenomics and culture.</title>
        <authorList>
            <person name="Gilroy R."/>
            <person name="Ravi A."/>
            <person name="Getino M."/>
            <person name="Pursley I."/>
            <person name="Horton D.L."/>
            <person name="Alikhan N.F."/>
            <person name="Baker D."/>
            <person name="Gharbi K."/>
            <person name="Hall N."/>
            <person name="Watson M."/>
            <person name="Adriaenssens E.M."/>
            <person name="Foster-Nyarko E."/>
            <person name="Jarju S."/>
            <person name="Secka A."/>
            <person name="Antonio M."/>
            <person name="Oren A."/>
            <person name="Chaudhuri R.R."/>
            <person name="La Ragione R."/>
            <person name="Hildebrand F."/>
            <person name="Pallen M.J."/>
        </authorList>
    </citation>
    <scope>NUCLEOTIDE SEQUENCE</scope>
    <source>
        <strain evidence="7">CHK180-2868</strain>
    </source>
</reference>
<feature type="active site" description="Proton acceptor" evidence="6">
    <location>
        <position position="57"/>
    </location>
</feature>
<dbReference type="GO" id="GO:0005737">
    <property type="term" value="C:cytoplasm"/>
    <property type="evidence" value="ECO:0007669"/>
    <property type="project" value="UniProtKB-SubCell"/>
</dbReference>
<organism evidence="7 8">
    <name type="scientific">Candidatus Copromonas faecavium</name>
    <name type="common">nom. illeg.</name>
    <dbReference type="NCBI Taxonomy" id="2840740"/>
    <lineage>
        <taxon>Bacteria</taxon>
        <taxon>Bacillati</taxon>
        <taxon>Bacillota</taxon>
        <taxon>Clostridia</taxon>
        <taxon>Lachnospirales</taxon>
        <taxon>Lachnospiraceae</taxon>
        <taxon>Candidatus Copromonas (nom. illeg.)</taxon>
    </lineage>
</organism>
<dbReference type="EC" id="2.7.1.23" evidence="6"/>
<dbReference type="Gene3D" id="3.40.50.10330">
    <property type="entry name" value="Probable inorganic polyphosphate/atp-NAD kinase, domain 1"/>
    <property type="match status" value="1"/>
</dbReference>
<reference evidence="7" key="1">
    <citation type="submission" date="2020-10" db="EMBL/GenBank/DDBJ databases">
        <authorList>
            <person name="Gilroy R."/>
        </authorList>
    </citation>
    <scope>NUCLEOTIDE SEQUENCE</scope>
    <source>
        <strain evidence="7">CHK180-2868</strain>
    </source>
</reference>
<name>A0A9D1D584_9FIRM</name>
<gene>
    <name evidence="6" type="primary">nadK</name>
    <name evidence="7" type="ORF">IAB28_08185</name>
</gene>
<evidence type="ECO:0000256" key="2">
    <source>
        <dbReference type="ARBA" id="ARBA00022777"/>
    </source>
</evidence>
<comment type="cofactor">
    <cofactor evidence="6">
        <name>a divalent metal cation</name>
        <dbReference type="ChEBI" id="CHEBI:60240"/>
    </cofactor>
</comment>
<comment type="caution">
    <text evidence="6">Lacks conserved residue(s) required for the propagation of feature annotation.</text>
</comment>